<protein>
    <recommendedName>
        <fullName evidence="4">RING-type domain-containing protein</fullName>
    </recommendedName>
</protein>
<sequence>MASIQRPQTANALDLSHLGAELDSARRARLPPQAEAEEPISPAFTAPSLSPPSSTSSLDVDDNQMDGSASVAAKGVVGVEEKERPYPLCLLCLSRPPSAVLLPCCHLNLCYLCAPLLILKQRKSTPESSAVPLISDAILDPISPMRIPYNQLILRATANHPKSRQMALGGYRPPEEGICGGEIRGQDLVSPGPNRDKQPFGQRERRLGFCTFDEDDGRIGLGGDWGRSSGARCLMCRTDVKGWLRVYTG</sequence>
<dbReference type="EMBL" id="JBCAWK010000008">
    <property type="protein sequence ID" value="KAK8850656.1"/>
    <property type="molecule type" value="Genomic_DNA"/>
</dbReference>
<evidence type="ECO:0000313" key="2">
    <source>
        <dbReference type="EMBL" id="KAK8850656.1"/>
    </source>
</evidence>
<evidence type="ECO:0008006" key="4">
    <source>
        <dbReference type="Google" id="ProtNLM"/>
    </source>
</evidence>
<keyword evidence="3" id="KW-1185">Reference proteome</keyword>
<evidence type="ECO:0000313" key="3">
    <source>
        <dbReference type="Proteomes" id="UP001388673"/>
    </source>
</evidence>
<name>A0AAW0YKJ9_9TREE</name>
<dbReference type="InterPro" id="IPR013083">
    <property type="entry name" value="Znf_RING/FYVE/PHD"/>
</dbReference>
<dbReference type="AlphaFoldDB" id="A0AAW0YKJ9"/>
<proteinExistence type="predicted"/>
<organism evidence="2 3">
    <name type="scientific">Kwoniella newhampshirensis</name>
    <dbReference type="NCBI Taxonomy" id="1651941"/>
    <lineage>
        <taxon>Eukaryota</taxon>
        <taxon>Fungi</taxon>
        <taxon>Dikarya</taxon>
        <taxon>Basidiomycota</taxon>
        <taxon>Agaricomycotina</taxon>
        <taxon>Tremellomycetes</taxon>
        <taxon>Tremellales</taxon>
        <taxon>Cryptococcaceae</taxon>
        <taxon>Kwoniella</taxon>
    </lineage>
</organism>
<dbReference type="KEGG" id="kne:92181834"/>
<dbReference type="GeneID" id="92181834"/>
<gene>
    <name evidence="2" type="ORF">IAR55_004576</name>
</gene>
<evidence type="ECO:0000256" key="1">
    <source>
        <dbReference type="SAM" id="MobiDB-lite"/>
    </source>
</evidence>
<feature type="compositionally biased region" description="Low complexity" evidence="1">
    <location>
        <begin position="41"/>
        <end position="58"/>
    </location>
</feature>
<accession>A0AAW0YKJ9</accession>
<reference evidence="2 3" key="1">
    <citation type="journal article" date="2024" name="bioRxiv">
        <title>Comparative genomics of Cryptococcus and Kwoniella reveals pathogenesis evolution and contrasting karyotype dynamics via intercentromeric recombination or chromosome fusion.</title>
        <authorList>
            <person name="Coelho M.A."/>
            <person name="David-Palma M."/>
            <person name="Shea T."/>
            <person name="Bowers K."/>
            <person name="McGinley-Smith S."/>
            <person name="Mohammad A.W."/>
            <person name="Gnirke A."/>
            <person name="Yurkov A.M."/>
            <person name="Nowrousian M."/>
            <person name="Sun S."/>
            <person name="Cuomo C.A."/>
            <person name="Heitman J."/>
        </authorList>
    </citation>
    <scope>NUCLEOTIDE SEQUENCE [LARGE SCALE GENOMIC DNA]</scope>
    <source>
        <strain evidence="2 3">CBS 13917</strain>
    </source>
</reference>
<dbReference type="Gene3D" id="3.30.40.10">
    <property type="entry name" value="Zinc/RING finger domain, C3HC4 (zinc finger)"/>
    <property type="match status" value="1"/>
</dbReference>
<dbReference type="RefSeq" id="XP_066802087.1">
    <property type="nucleotide sequence ID" value="XM_066947673.1"/>
</dbReference>
<feature type="region of interest" description="Disordered" evidence="1">
    <location>
        <begin position="24"/>
        <end position="65"/>
    </location>
</feature>
<dbReference type="Proteomes" id="UP001388673">
    <property type="component" value="Unassembled WGS sequence"/>
</dbReference>
<comment type="caution">
    <text evidence="2">The sequence shown here is derived from an EMBL/GenBank/DDBJ whole genome shotgun (WGS) entry which is preliminary data.</text>
</comment>
<dbReference type="Pfam" id="PF13920">
    <property type="entry name" value="zf-C3HC4_3"/>
    <property type="match status" value="1"/>
</dbReference>